<gene>
    <name evidence="3" type="ORF">BDV40DRAFT_294987</name>
</gene>
<evidence type="ECO:0008006" key="5">
    <source>
        <dbReference type="Google" id="ProtNLM"/>
    </source>
</evidence>
<evidence type="ECO:0000256" key="2">
    <source>
        <dbReference type="SAM" id="SignalP"/>
    </source>
</evidence>
<dbReference type="Proteomes" id="UP000326950">
    <property type="component" value="Unassembled WGS sequence"/>
</dbReference>
<feature type="chain" id="PRO_5024816125" description="Ricin B lectin domain-containing protein" evidence="2">
    <location>
        <begin position="20"/>
        <end position="141"/>
    </location>
</feature>
<reference evidence="3 4" key="1">
    <citation type="submission" date="2019-04" db="EMBL/GenBank/DDBJ databases">
        <title>Friends and foes A comparative genomics study of 23 Aspergillus species from section Flavi.</title>
        <authorList>
            <consortium name="DOE Joint Genome Institute"/>
            <person name="Kjaerbolling I."/>
            <person name="Vesth T."/>
            <person name="Frisvad J.C."/>
            <person name="Nybo J.L."/>
            <person name="Theobald S."/>
            <person name="Kildgaard S."/>
            <person name="Isbrandt T."/>
            <person name="Kuo A."/>
            <person name="Sato A."/>
            <person name="Lyhne E.K."/>
            <person name="Kogle M.E."/>
            <person name="Wiebenga A."/>
            <person name="Kun R.S."/>
            <person name="Lubbers R.J."/>
            <person name="Makela M.R."/>
            <person name="Barry K."/>
            <person name="Chovatia M."/>
            <person name="Clum A."/>
            <person name="Daum C."/>
            <person name="Haridas S."/>
            <person name="He G."/>
            <person name="LaButti K."/>
            <person name="Lipzen A."/>
            <person name="Mondo S."/>
            <person name="Riley R."/>
            <person name="Salamov A."/>
            <person name="Simmons B.A."/>
            <person name="Magnuson J.K."/>
            <person name="Henrissat B."/>
            <person name="Mortensen U.H."/>
            <person name="Larsen T.O."/>
            <person name="Devries R.P."/>
            <person name="Grigoriev I.V."/>
            <person name="Machida M."/>
            <person name="Baker S.E."/>
            <person name="Andersen M.R."/>
        </authorList>
    </citation>
    <scope>NUCLEOTIDE SEQUENCE [LARGE SCALE GENOMIC DNA]</scope>
    <source>
        <strain evidence="3 4">CBS 117626</strain>
    </source>
</reference>
<feature type="region of interest" description="Disordered" evidence="1">
    <location>
        <begin position="119"/>
        <end position="141"/>
    </location>
</feature>
<dbReference type="AlphaFoldDB" id="A0A5N6VAT8"/>
<keyword evidence="4" id="KW-1185">Reference proteome</keyword>
<dbReference type="InterPro" id="IPR035992">
    <property type="entry name" value="Ricin_B-like_lectins"/>
</dbReference>
<dbReference type="SUPFAM" id="SSF50370">
    <property type="entry name" value="Ricin B-like lectins"/>
    <property type="match status" value="1"/>
</dbReference>
<feature type="signal peptide" evidence="2">
    <location>
        <begin position="1"/>
        <end position="19"/>
    </location>
</feature>
<name>A0A5N6VAT8_ASPTM</name>
<organism evidence="3 4">
    <name type="scientific">Aspergillus tamarii</name>
    <dbReference type="NCBI Taxonomy" id="41984"/>
    <lineage>
        <taxon>Eukaryota</taxon>
        <taxon>Fungi</taxon>
        <taxon>Dikarya</taxon>
        <taxon>Ascomycota</taxon>
        <taxon>Pezizomycotina</taxon>
        <taxon>Eurotiomycetes</taxon>
        <taxon>Eurotiomycetidae</taxon>
        <taxon>Eurotiales</taxon>
        <taxon>Aspergillaceae</taxon>
        <taxon>Aspergillus</taxon>
        <taxon>Aspergillus subgen. Circumdati</taxon>
    </lineage>
</organism>
<dbReference type="CDD" id="cd00161">
    <property type="entry name" value="beta-trefoil_Ricin-like"/>
    <property type="match status" value="1"/>
</dbReference>
<evidence type="ECO:0000256" key="1">
    <source>
        <dbReference type="SAM" id="MobiDB-lite"/>
    </source>
</evidence>
<evidence type="ECO:0000313" key="3">
    <source>
        <dbReference type="EMBL" id="KAE8167867.1"/>
    </source>
</evidence>
<protein>
    <recommendedName>
        <fullName evidence="5">Ricin B lectin domain-containing protein</fullName>
    </recommendedName>
</protein>
<keyword evidence="2" id="KW-0732">Signal</keyword>
<dbReference type="EMBL" id="ML738587">
    <property type="protein sequence ID" value="KAE8167867.1"/>
    <property type="molecule type" value="Genomic_DNA"/>
</dbReference>
<dbReference type="OrthoDB" id="4455179at2759"/>
<sequence length="141" mass="15254">MKASAMFGLLAMLSSQALAQYFEGTYAVASAGTQLYLADASGSIIFQEGDPQAWFFVEADIDQYAIVNNGTNQYINCGSEEGAICSASDTAQLFLISNISDDIYTFQDPGSKLLLHRTSDNQLDLSPPTPTNDESFELTKI</sequence>
<proteinExistence type="predicted"/>
<dbReference type="Gene3D" id="2.80.10.50">
    <property type="match status" value="1"/>
</dbReference>
<evidence type="ECO:0000313" key="4">
    <source>
        <dbReference type="Proteomes" id="UP000326950"/>
    </source>
</evidence>
<accession>A0A5N6VAT8</accession>